<gene>
    <name evidence="2" type="ORF">GWI33_018656</name>
</gene>
<dbReference type="AlphaFoldDB" id="A0A834HUH3"/>
<protein>
    <submittedName>
        <fullName evidence="2">Uncharacterized protein</fullName>
    </submittedName>
</protein>
<sequence>MLATSADGHKAAPPRSSPGKRSAAARARSGAPHQFGEIPSNRARDKIGKVSSAELWAEKNWPFRRHPTNIPEFMSFGQRSRASIQPQMEQIGMVDELLHLEVSQASISIAGALKINITLMKKEIQDIHRNYTLVELSSKHGI</sequence>
<organism evidence="2 3">
    <name type="scientific">Rhynchophorus ferrugineus</name>
    <name type="common">Red palm weevil</name>
    <name type="synonym">Curculio ferrugineus</name>
    <dbReference type="NCBI Taxonomy" id="354439"/>
    <lineage>
        <taxon>Eukaryota</taxon>
        <taxon>Metazoa</taxon>
        <taxon>Ecdysozoa</taxon>
        <taxon>Arthropoda</taxon>
        <taxon>Hexapoda</taxon>
        <taxon>Insecta</taxon>
        <taxon>Pterygota</taxon>
        <taxon>Neoptera</taxon>
        <taxon>Endopterygota</taxon>
        <taxon>Coleoptera</taxon>
        <taxon>Polyphaga</taxon>
        <taxon>Cucujiformia</taxon>
        <taxon>Curculionidae</taxon>
        <taxon>Dryophthorinae</taxon>
        <taxon>Rhynchophorus</taxon>
    </lineage>
</organism>
<dbReference type="EMBL" id="JAACXV010014339">
    <property type="protein sequence ID" value="KAF7268194.1"/>
    <property type="molecule type" value="Genomic_DNA"/>
</dbReference>
<dbReference type="Proteomes" id="UP000625711">
    <property type="component" value="Unassembled WGS sequence"/>
</dbReference>
<proteinExistence type="predicted"/>
<keyword evidence="3" id="KW-1185">Reference proteome</keyword>
<comment type="caution">
    <text evidence="2">The sequence shown here is derived from an EMBL/GenBank/DDBJ whole genome shotgun (WGS) entry which is preliminary data.</text>
</comment>
<accession>A0A834HUH3</accession>
<evidence type="ECO:0000256" key="1">
    <source>
        <dbReference type="SAM" id="MobiDB-lite"/>
    </source>
</evidence>
<evidence type="ECO:0000313" key="2">
    <source>
        <dbReference type="EMBL" id="KAF7268194.1"/>
    </source>
</evidence>
<feature type="region of interest" description="Disordered" evidence="1">
    <location>
        <begin position="1"/>
        <end position="45"/>
    </location>
</feature>
<evidence type="ECO:0000313" key="3">
    <source>
        <dbReference type="Proteomes" id="UP000625711"/>
    </source>
</evidence>
<reference evidence="2" key="1">
    <citation type="submission" date="2020-08" db="EMBL/GenBank/DDBJ databases">
        <title>Genome sequencing and assembly of the red palm weevil Rhynchophorus ferrugineus.</title>
        <authorList>
            <person name="Dias G.B."/>
            <person name="Bergman C.M."/>
            <person name="Manee M."/>
        </authorList>
    </citation>
    <scope>NUCLEOTIDE SEQUENCE</scope>
    <source>
        <strain evidence="2">AA-2017</strain>
        <tissue evidence="2">Whole larva</tissue>
    </source>
</reference>
<name>A0A834HUH3_RHYFE</name>
<feature type="compositionally biased region" description="Low complexity" evidence="1">
    <location>
        <begin position="11"/>
        <end position="32"/>
    </location>
</feature>